<name>A0A4Q7MB55_9MICO</name>
<gene>
    <name evidence="2" type="ORF">EV187_2870</name>
</gene>
<dbReference type="Proteomes" id="UP000293289">
    <property type="component" value="Unassembled WGS sequence"/>
</dbReference>
<dbReference type="AlphaFoldDB" id="A0A4Q7MB55"/>
<evidence type="ECO:0000259" key="1">
    <source>
        <dbReference type="Pfam" id="PF25355"/>
    </source>
</evidence>
<accession>A0A4Q7MB55</accession>
<organism evidence="2 3">
    <name type="scientific">Agromyces ramosus</name>
    <dbReference type="NCBI Taxonomy" id="33879"/>
    <lineage>
        <taxon>Bacteria</taxon>
        <taxon>Bacillati</taxon>
        <taxon>Actinomycetota</taxon>
        <taxon>Actinomycetes</taxon>
        <taxon>Micrococcales</taxon>
        <taxon>Microbacteriaceae</taxon>
        <taxon>Agromyces</taxon>
    </lineage>
</organism>
<dbReference type="OrthoDB" id="5117680at2"/>
<sequence>MGVLIYNRGDPIEIDDRALAHLQVVIIDKLRRGEHFALTLPDGHHVLTSWVSPRSAIEFIYRGNRRPSLNHAWLEDLAGEAGATGILTLVPEPAAERVR</sequence>
<evidence type="ECO:0000313" key="3">
    <source>
        <dbReference type="Proteomes" id="UP000293289"/>
    </source>
</evidence>
<keyword evidence="3" id="KW-1185">Reference proteome</keyword>
<comment type="caution">
    <text evidence="2">The sequence shown here is derived from an EMBL/GenBank/DDBJ whole genome shotgun (WGS) entry which is preliminary data.</text>
</comment>
<dbReference type="RefSeq" id="WP_130353709.1">
    <property type="nucleotide sequence ID" value="NZ_SGWY01000003.1"/>
</dbReference>
<protein>
    <recommendedName>
        <fullName evidence="1">DUF7882 domain-containing protein</fullName>
    </recommendedName>
</protein>
<feature type="domain" description="DUF7882" evidence="1">
    <location>
        <begin position="1"/>
        <end position="92"/>
    </location>
</feature>
<proteinExistence type="predicted"/>
<evidence type="ECO:0000313" key="2">
    <source>
        <dbReference type="EMBL" id="RZS64483.1"/>
    </source>
</evidence>
<dbReference type="Pfam" id="PF25355">
    <property type="entry name" value="DUF7882"/>
    <property type="match status" value="1"/>
</dbReference>
<dbReference type="InterPro" id="IPR057204">
    <property type="entry name" value="DUF7882"/>
</dbReference>
<reference evidence="2 3" key="1">
    <citation type="submission" date="2019-02" db="EMBL/GenBank/DDBJ databases">
        <title>Genomic Encyclopedia of Type Strains, Phase IV (KMG-IV): sequencing the most valuable type-strain genomes for metagenomic binning, comparative biology and taxonomic classification.</title>
        <authorList>
            <person name="Goeker M."/>
        </authorList>
    </citation>
    <scope>NUCLEOTIDE SEQUENCE [LARGE SCALE GENOMIC DNA]</scope>
    <source>
        <strain evidence="2 3">DSM 43045</strain>
    </source>
</reference>
<dbReference type="EMBL" id="SGWY01000003">
    <property type="protein sequence ID" value="RZS64483.1"/>
    <property type="molecule type" value="Genomic_DNA"/>
</dbReference>